<accession>A0A0F9PYU0</accession>
<protein>
    <submittedName>
        <fullName evidence="1">Uncharacterized protein</fullName>
    </submittedName>
</protein>
<dbReference type="AlphaFoldDB" id="A0A0F9PYU0"/>
<evidence type="ECO:0000313" key="1">
    <source>
        <dbReference type="EMBL" id="KKN35379.1"/>
    </source>
</evidence>
<gene>
    <name evidence="1" type="ORF">LCGC14_0784320</name>
</gene>
<name>A0A0F9PYU0_9ZZZZ</name>
<feature type="non-terminal residue" evidence="1">
    <location>
        <position position="1"/>
    </location>
</feature>
<sequence>EEVYRVRKKYINSGMFIDSKRGKYVHPSEINIVIDKFKKTIYKKPGCKICKRKIEIAEDGLCYNCYDIRFWERDELKPKKSYKTSKRKYLDPYS</sequence>
<organism evidence="1">
    <name type="scientific">marine sediment metagenome</name>
    <dbReference type="NCBI Taxonomy" id="412755"/>
    <lineage>
        <taxon>unclassified sequences</taxon>
        <taxon>metagenomes</taxon>
        <taxon>ecological metagenomes</taxon>
    </lineage>
</organism>
<dbReference type="EMBL" id="LAZR01002042">
    <property type="protein sequence ID" value="KKN35379.1"/>
    <property type="molecule type" value="Genomic_DNA"/>
</dbReference>
<comment type="caution">
    <text evidence="1">The sequence shown here is derived from an EMBL/GenBank/DDBJ whole genome shotgun (WGS) entry which is preliminary data.</text>
</comment>
<reference evidence="1" key="1">
    <citation type="journal article" date="2015" name="Nature">
        <title>Complex archaea that bridge the gap between prokaryotes and eukaryotes.</title>
        <authorList>
            <person name="Spang A."/>
            <person name="Saw J.H."/>
            <person name="Jorgensen S.L."/>
            <person name="Zaremba-Niedzwiedzka K."/>
            <person name="Martijn J."/>
            <person name="Lind A.E."/>
            <person name="van Eijk R."/>
            <person name="Schleper C."/>
            <person name="Guy L."/>
            <person name="Ettema T.J."/>
        </authorList>
    </citation>
    <scope>NUCLEOTIDE SEQUENCE</scope>
</reference>
<proteinExistence type="predicted"/>